<comment type="caution">
    <text evidence="2">The sequence shown here is derived from an EMBL/GenBank/DDBJ whole genome shotgun (WGS) entry which is preliminary data.</text>
</comment>
<name>A0A2P5D2A5_TREOI</name>
<dbReference type="AlphaFoldDB" id="A0A2P5D2A5"/>
<accession>A0A2P5D2A5</accession>
<keyword evidence="3" id="KW-1185">Reference proteome</keyword>
<protein>
    <submittedName>
        <fullName evidence="2">Uncharacterized protein</fullName>
    </submittedName>
</protein>
<feature type="region of interest" description="Disordered" evidence="1">
    <location>
        <begin position="85"/>
        <end position="113"/>
    </location>
</feature>
<evidence type="ECO:0000313" key="2">
    <source>
        <dbReference type="EMBL" id="PON67423.1"/>
    </source>
</evidence>
<dbReference type="InParanoid" id="A0A2P5D2A5"/>
<evidence type="ECO:0000313" key="3">
    <source>
        <dbReference type="Proteomes" id="UP000237000"/>
    </source>
</evidence>
<evidence type="ECO:0000256" key="1">
    <source>
        <dbReference type="SAM" id="MobiDB-lite"/>
    </source>
</evidence>
<feature type="non-terminal residue" evidence="2">
    <location>
        <position position="1"/>
    </location>
</feature>
<dbReference type="EMBL" id="JXTC01000304">
    <property type="protein sequence ID" value="PON67423.1"/>
    <property type="molecule type" value="Genomic_DNA"/>
</dbReference>
<sequence length="113" mass="12544">KANCCLFILDHQLLSTRWANTRTFITFREKVYDELAGTHQNGSALFAPNKSRAQASSSTTMGLGRNPPTPEAGLARFYFGLEKSNHTRRSSSVKRSHESGYISLPLGEPELKS</sequence>
<reference evidence="3" key="1">
    <citation type="submission" date="2016-06" db="EMBL/GenBank/DDBJ databases">
        <title>Parallel loss of symbiosis genes in relatives of nitrogen-fixing non-legume Parasponia.</title>
        <authorList>
            <person name="Van Velzen R."/>
            <person name="Holmer R."/>
            <person name="Bu F."/>
            <person name="Rutten L."/>
            <person name="Van Zeijl A."/>
            <person name="Liu W."/>
            <person name="Santuari L."/>
            <person name="Cao Q."/>
            <person name="Sharma T."/>
            <person name="Shen D."/>
            <person name="Roswanjaya Y."/>
            <person name="Wardhani T."/>
            <person name="Kalhor M.S."/>
            <person name="Jansen J."/>
            <person name="Van den Hoogen J."/>
            <person name="Gungor B."/>
            <person name="Hartog M."/>
            <person name="Hontelez J."/>
            <person name="Verver J."/>
            <person name="Yang W.-C."/>
            <person name="Schijlen E."/>
            <person name="Repin R."/>
            <person name="Schilthuizen M."/>
            <person name="Schranz E."/>
            <person name="Heidstra R."/>
            <person name="Miyata K."/>
            <person name="Fedorova E."/>
            <person name="Kohlen W."/>
            <person name="Bisseling T."/>
            <person name="Smit S."/>
            <person name="Geurts R."/>
        </authorList>
    </citation>
    <scope>NUCLEOTIDE SEQUENCE [LARGE SCALE GENOMIC DNA]</scope>
    <source>
        <strain evidence="3">cv. RG33-2</strain>
    </source>
</reference>
<gene>
    <name evidence="2" type="ORF">TorRG33x02_264640</name>
</gene>
<dbReference type="OrthoDB" id="10628726at2759"/>
<dbReference type="Proteomes" id="UP000237000">
    <property type="component" value="Unassembled WGS sequence"/>
</dbReference>
<organism evidence="2 3">
    <name type="scientific">Trema orientale</name>
    <name type="common">Charcoal tree</name>
    <name type="synonym">Celtis orientalis</name>
    <dbReference type="NCBI Taxonomy" id="63057"/>
    <lineage>
        <taxon>Eukaryota</taxon>
        <taxon>Viridiplantae</taxon>
        <taxon>Streptophyta</taxon>
        <taxon>Embryophyta</taxon>
        <taxon>Tracheophyta</taxon>
        <taxon>Spermatophyta</taxon>
        <taxon>Magnoliopsida</taxon>
        <taxon>eudicotyledons</taxon>
        <taxon>Gunneridae</taxon>
        <taxon>Pentapetalae</taxon>
        <taxon>rosids</taxon>
        <taxon>fabids</taxon>
        <taxon>Rosales</taxon>
        <taxon>Cannabaceae</taxon>
        <taxon>Trema</taxon>
    </lineage>
</organism>
<proteinExistence type="predicted"/>
<feature type="region of interest" description="Disordered" evidence="1">
    <location>
        <begin position="41"/>
        <end position="68"/>
    </location>
</feature>
<feature type="compositionally biased region" description="Polar residues" evidence="1">
    <location>
        <begin position="51"/>
        <end position="61"/>
    </location>
</feature>